<comment type="caution">
    <text evidence="1">The sequence shown here is derived from an EMBL/GenBank/DDBJ whole genome shotgun (WGS) entry which is preliminary data.</text>
</comment>
<reference evidence="1" key="1">
    <citation type="submission" date="2023-07" db="EMBL/GenBank/DDBJ databases">
        <title>Sorghum-associated microbial communities from plants grown in Nebraska, USA.</title>
        <authorList>
            <person name="Schachtman D."/>
        </authorList>
    </citation>
    <scope>NUCLEOTIDE SEQUENCE</scope>
    <source>
        <strain evidence="1">BE56</strain>
    </source>
</reference>
<evidence type="ECO:0000313" key="1">
    <source>
        <dbReference type="EMBL" id="MDR6714279.1"/>
    </source>
</evidence>
<proteinExistence type="predicted"/>
<name>A0ACC6K777_9PSED</name>
<protein>
    <submittedName>
        <fullName evidence="1">Uncharacterized protein</fullName>
    </submittedName>
</protein>
<accession>A0ACC6K777</accession>
<sequence>MITNLNELPKFLAQAVGARGGIYECKPHNQNFDQHLLNNSIKIFEQLTGQANNRYFYNAGRELKFGIIKSDLVGAFASTGEGDVDFIGVNYGAIHLLSSLFTRLLSNELVFPDVGNSGAETRVGYSFYIPRIADSNTFEARRPNCPVRSAFARHMALTALTVIYSHEISHVIRGHSRIKNSIKAGSRDEFTALENQAIELDADCGAIELTLHYMEFARAIEAKLNLESDPAIKESWLNFYKDTIHNVRFVFFASYLPLRILCDNHWNPESQEKSGQPQPPFRMGTLMKSFAFLLEENCEVSAEDAKKLVYAFCLESEKAYADIQAESGEGELDLKAIDAFFENVGDYALTVVDAFEKLKCELKNNALLEKLCPSPAEAKKSSYVVIAGTKLGRPYYAIIESSLCEQTEDTLQIQCFSVDRAGEQPLQFSMKISLNAEGNPVADPLRAEALERIKGLEEIDALDFIALTDLKERAEFIRWAFDYSKSINLKLDIKSMMEE</sequence>
<dbReference type="Proteomes" id="UP001259587">
    <property type="component" value="Unassembled WGS sequence"/>
</dbReference>
<gene>
    <name evidence="1" type="ORF">J2W83_003900</name>
</gene>
<evidence type="ECO:0000313" key="2">
    <source>
        <dbReference type="Proteomes" id="UP001259587"/>
    </source>
</evidence>
<keyword evidence="2" id="KW-1185">Reference proteome</keyword>
<organism evidence="1 2">
    <name type="scientific">Pseudomonas hunanensis</name>
    <dbReference type="NCBI Taxonomy" id="1247546"/>
    <lineage>
        <taxon>Bacteria</taxon>
        <taxon>Pseudomonadati</taxon>
        <taxon>Pseudomonadota</taxon>
        <taxon>Gammaproteobacteria</taxon>
        <taxon>Pseudomonadales</taxon>
        <taxon>Pseudomonadaceae</taxon>
        <taxon>Pseudomonas</taxon>
    </lineage>
</organism>
<dbReference type="EMBL" id="JAVDTH010000026">
    <property type="protein sequence ID" value="MDR6714279.1"/>
    <property type="molecule type" value="Genomic_DNA"/>
</dbReference>